<feature type="region of interest" description="Disordered" evidence="1">
    <location>
        <begin position="467"/>
        <end position="492"/>
    </location>
</feature>
<feature type="region of interest" description="Disordered" evidence="1">
    <location>
        <begin position="563"/>
        <end position="598"/>
    </location>
</feature>
<sequence>MAPQLRLEPIQRLGHAQLGAENNPVGLLDAADLLRAKAVPLQPHGVEPGQLRPVSLRHAVRGNVHHHHGAARDEGMLAHPRELMHRRQPREDDVVLDQHVPSDRGALPQDATVAHHAVMRHVAVAHEEVAVADAGDAAATGRADVQRGELANLVLVTEDEFGVLALVLQILGGTAQGGELEHPVARAERRAALDDSVRPHARLRTNLHLGSNDRECANLHRLVELRIRVDYRGGVNLSHAVSLLPSRQLGRRLRRGPRILVHHRGQELAFRDLHAVHRGRPLRLPDRALVAQHFNAQFQPIPGKHRLAELRVVYPHQVGNLVLRVHALALVGQDGRGLRQRLQDEHPWHHRVSREVAVEKGLIDGDVLVGRELLALDELHHPVYQQKRVAMGQQPLDLSNVHHPPFSFSSMSTLRRRARTSLSRSPNWPAAAEARNHSRWGIAGDPETIWPSSTSCATPDWAPTLARSPTRIWPTTPTCPASTTPVPTSAEPETPACAQMSVSGPIFTLWASCTRLSSFVPRPTTVSPMVALSMHVQAPTSTSSSMRTMPVWGILKCCGPLSPSASKAKPKPSAPTTHEAWRMTREPTWHRSRTVTLG</sequence>
<dbReference type="AlphaFoldDB" id="Q08WQ3"/>
<reference evidence="2 3" key="1">
    <citation type="submission" date="2006-04" db="EMBL/GenBank/DDBJ databases">
        <authorList>
            <person name="Nierman W.C."/>
        </authorList>
    </citation>
    <scope>NUCLEOTIDE SEQUENCE [LARGE SCALE GENOMIC DNA]</scope>
    <source>
        <strain evidence="2 3">DW4/3-1</strain>
    </source>
</reference>
<organism evidence="2 3">
    <name type="scientific">Stigmatella aurantiaca (strain DW4/3-1)</name>
    <dbReference type="NCBI Taxonomy" id="378806"/>
    <lineage>
        <taxon>Bacteria</taxon>
        <taxon>Pseudomonadati</taxon>
        <taxon>Myxococcota</taxon>
        <taxon>Myxococcia</taxon>
        <taxon>Myxococcales</taxon>
        <taxon>Cystobacterineae</taxon>
        <taxon>Archangiaceae</taxon>
        <taxon>Stigmatella</taxon>
    </lineage>
</organism>
<gene>
    <name evidence="2" type="ORF">STIAU_5450</name>
</gene>
<feature type="compositionally biased region" description="Basic and acidic residues" evidence="1">
    <location>
        <begin position="579"/>
        <end position="589"/>
    </location>
</feature>
<name>Q08WQ3_STIAD</name>
<evidence type="ECO:0000256" key="1">
    <source>
        <dbReference type="SAM" id="MobiDB-lite"/>
    </source>
</evidence>
<proteinExistence type="predicted"/>
<evidence type="ECO:0000313" key="2">
    <source>
        <dbReference type="EMBL" id="EAU64901.1"/>
    </source>
</evidence>
<dbReference type="EMBL" id="AAMD01000099">
    <property type="protein sequence ID" value="EAU64901.1"/>
    <property type="molecule type" value="Genomic_DNA"/>
</dbReference>
<protein>
    <submittedName>
        <fullName evidence="2">Uncharacterized protein</fullName>
    </submittedName>
</protein>
<comment type="caution">
    <text evidence="2">The sequence shown here is derived from an EMBL/GenBank/DDBJ whole genome shotgun (WGS) entry which is preliminary data.</text>
</comment>
<accession>Q08WQ3</accession>
<feature type="compositionally biased region" description="Low complexity" evidence="1">
    <location>
        <begin position="474"/>
        <end position="492"/>
    </location>
</feature>
<dbReference type="Proteomes" id="UP000032702">
    <property type="component" value="Unassembled WGS sequence"/>
</dbReference>
<evidence type="ECO:0000313" key="3">
    <source>
        <dbReference type="Proteomes" id="UP000032702"/>
    </source>
</evidence>